<keyword evidence="4" id="KW-0804">Transcription</keyword>
<dbReference type="SMART" id="SM00420">
    <property type="entry name" value="HTH_DEOR"/>
    <property type="match status" value="1"/>
</dbReference>
<dbReference type="InterPro" id="IPR036390">
    <property type="entry name" value="WH_DNA-bd_sf"/>
</dbReference>
<keyword evidence="1" id="KW-0678">Repressor</keyword>
<dbReference type="SUPFAM" id="SSF100950">
    <property type="entry name" value="NagB/RpiA/CoA transferase-like"/>
    <property type="match status" value="1"/>
</dbReference>
<dbReference type="GO" id="GO:0003700">
    <property type="term" value="F:DNA-binding transcription factor activity"/>
    <property type="evidence" value="ECO:0007669"/>
    <property type="project" value="InterPro"/>
</dbReference>
<dbReference type="SMART" id="SM01134">
    <property type="entry name" value="DeoRC"/>
    <property type="match status" value="1"/>
</dbReference>
<organism evidence="6">
    <name type="scientific">Bosea sp. NBC_00436</name>
    <dbReference type="NCBI Taxonomy" id="2969620"/>
    <lineage>
        <taxon>Bacteria</taxon>
        <taxon>Pseudomonadati</taxon>
        <taxon>Pseudomonadota</taxon>
        <taxon>Alphaproteobacteria</taxon>
        <taxon>Hyphomicrobiales</taxon>
        <taxon>Boseaceae</taxon>
        <taxon>Bosea</taxon>
    </lineage>
</organism>
<reference evidence="6" key="1">
    <citation type="submission" date="2022-08" db="EMBL/GenBank/DDBJ databases">
        <title>Complete Genome Sequences of 2 Bosea sp. soil isolates.</title>
        <authorList>
            <person name="Alvarez Arevalo M."/>
            <person name="Sterndorff E.B."/>
            <person name="Faurdal D."/>
            <person name="Joergensen T.S."/>
            <person name="Weber T."/>
        </authorList>
    </citation>
    <scope>NUCLEOTIDE SEQUENCE</scope>
    <source>
        <strain evidence="6">NBC_00436</strain>
    </source>
</reference>
<dbReference type="InterPro" id="IPR050313">
    <property type="entry name" value="Carb_Metab_HTH_regulators"/>
</dbReference>
<dbReference type="Gene3D" id="1.10.10.10">
    <property type="entry name" value="Winged helix-like DNA-binding domain superfamily/Winged helix DNA-binding domain"/>
    <property type="match status" value="1"/>
</dbReference>
<dbReference type="InterPro" id="IPR018356">
    <property type="entry name" value="Tscrpt_reg_HTH_DeoR_CS"/>
</dbReference>
<dbReference type="EMBL" id="CP102774">
    <property type="protein sequence ID" value="UZF88473.1"/>
    <property type="molecule type" value="Genomic_DNA"/>
</dbReference>
<dbReference type="InterPro" id="IPR001034">
    <property type="entry name" value="DeoR_HTH"/>
</dbReference>
<dbReference type="SUPFAM" id="SSF46785">
    <property type="entry name" value="Winged helix' DNA-binding domain"/>
    <property type="match status" value="1"/>
</dbReference>
<evidence type="ECO:0000259" key="5">
    <source>
        <dbReference type="PROSITE" id="PS51000"/>
    </source>
</evidence>
<dbReference type="GO" id="GO:0003677">
    <property type="term" value="F:DNA binding"/>
    <property type="evidence" value="ECO:0007669"/>
    <property type="project" value="UniProtKB-KW"/>
</dbReference>
<feature type="domain" description="HTH deoR-type" evidence="5">
    <location>
        <begin position="29"/>
        <end position="84"/>
    </location>
</feature>
<dbReference type="Gene3D" id="3.40.50.1360">
    <property type="match status" value="1"/>
</dbReference>
<dbReference type="PROSITE" id="PS51000">
    <property type="entry name" value="HTH_DEOR_2"/>
    <property type="match status" value="1"/>
</dbReference>
<dbReference type="Pfam" id="PF00455">
    <property type="entry name" value="DeoRC"/>
    <property type="match status" value="1"/>
</dbReference>
<proteinExistence type="predicted"/>
<keyword evidence="3 6" id="KW-0238">DNA-binding</keyword>
<evidence type="ECO:0000256" key="1">
    <source>
        <dbReference type="ARBA" id="ARBA00022491"/>
    </source>
</evidence>
<evidence type="ECO:0000256" key="3">
    <source>
        <dbReference type="ARBA" id="ARBA00023125"/>
    </source>
</evidence>
<dbReference type="PANTHER" id="PTHR30363:SF4">
    <property type="entry name" value="GLYCEROL-3-PHOSPHATE REGULON REPRESSOR"/>
    <property type="match status" value="1"/>
</dbReference>
<evidence type="ECO:0000313" key="6">
    <source>
        <dbReference type="EMBL" id="UZF88473.1"/>
    </source>
</evidence>
<name>A0A9E7ZNK7_9HYPH</name>
<dbReference type="Pfam" id="PF08220">
    <property type="entry name" value="HTH_DeoR"/>
    <property type="match status" value="1"/>
</dbReference>
<dbReference type="PANTHER" id="PTHR30363">
    <property type="entry name" value="HTH-TYPE TRANSCRIPTIONAL REGULATOR SRLR-RELATED"/>
    <property type="match status" value="1"/>
</dbReference>
<protein>
    <submittedName>
        <fullName evidence="6">DeoR/GlpR family DNA-binding transcription regulator</fullName>
    </submittedName>
</protein>
<dbReference type="PRINTS" id="PR00037">
    <property type="entry name" value="HTHLACR"/>
</dbReference>
<evidence type="ECO:0000256" key="4">
    <source>
        <dbReference type="ARBA" id="ARBA00023163"/>
    </source>
</evidence>
<dbReference type="InterPro" id="IPR014036">
    <property type="entry name" value="DeoR-like_C"/>
</dbReference>
<keyword evidence="2" id="KW-0805">Transcription regulation</keyword>
<dbReference type="InterPro" id="IPR037171">
    <property type="entry name" value="NagB/RpiA_transferase-like"/>
</dbReference>
<sequence length="279" mass="29616">MTTVFRRHTVAIAKPQSTSYAGDMTRDIAARRHHAILSKLDETGSVTVEELAQALDVSRETVRRDLKALSAGGSLAIVHGGAIRNERSEASFASRRTVNRAGKEKIADLAVSLIGDGMTILLDSGTTTEALARALARSDRKRLVVHTTSLENARLVSRLAGTRVFLIGGEFDRNEDATTGSETLRAIARLSADFAFVSVGGVDPDGHLTDYTRAGAATRTALLNAAEQGFLMADHSKFGLVLPSRIGGDRPCAGLLVDEAPPAPLAAKLVEQAIRIHVG</sequence>
<dbReference type="InterPro" id="IPR036388">
    <property type="entry name" value="WH-like_DNA-bd_sf"/>
</dbReference>
<gene>
    <name evidence="6" type="ORF">NWE54_06715</name>
</gene>
<dbReference type="PROSITE" id="PS00894">
    <property type="entry name" value="HTH_DEOR_1"/>
    <property type="match status" value="1"/>
</dbReference>
<evidence type="ECO:0000256" key="2">
    <source>
        <dbReference type="ARBA" id="ARBA00023015"/>
    </source>
</evidence>
<accession>A0A9E7ZNK7</accession>
<dbReference type="AlphaFoldDB" id="A0A9E7ZNK7"/>